<organism evidence="1 2">
    <name type="scientific">Halteria grandinella</name>
    <dbReference type="NCBI Taxonomy" id="5974"/>
    <lineage>
        <taxon>Eukaryota</taxon>
        <taxon>Sar</taxon>
        <taxon>Alveolata</taxon>
        <taxon>Ciliophora</taxon>
        <taxon>Intramacronucleata</taxon>
        <taxon>Spirotrichea</taxon>
        <taxon>Stichotrichia</taxon>
        <taxon>Sporadotrichida</taxon>
        <taxon>Halteriidae</taxon>
        <taxon>Halteria</taxon>
    </lineage>
</organism>
<keyword evidence="2" id="KW-1185">Reference proteome</keyword>
<proteinExistence type="predicted"/>
<dbReference type="EMBL" id="RRYP01019566">
    <property type="protein sequence ID" value="TNV73197.1"/>
    <property type="molecule type" value="Genomic_DNA"/>
</dbReference>
<reference evidence="1" key="1">
    <citation type="submission" date="2019-06" db="EMBL/GenBank/DDBJ databases">
        <authorList>
            <person name="Zheng W."/>
        </authorList>
    </citation>
    <scope>NUCLEOTIDE SEQUENCE</scope>
    <source>
        <strain evidence="1">QDHG01</strain>
    </source>
</reference>
<evidence type="ECO:0000313" key="2">
    <source>
        <dbReference type="Proteomes" id="UP000785679"/>
    </source>
</evidence>
<accession>A0A8J8NDY1</accession>
<dbReference type="AlphaFoldDB" id="A0A8J8NDY1"/>
<comment type="caution">
    <text evidence="1">The sequence shown here is derived from an EMBL/GenBank/DDBJ whole genome shotgun (WGS) entry which is preliminary data.</text>
</comment>
<name>A0A8J8NDY1_HALGN</name>
<sequence>MSDSNFTSEFSSQIQSSVKASFMISHIYIKVQFRVDVIFSVSTSSVVISSQPPAQFLFLIFMIQLPGGQSLIFEFPSASLKSVILISSQFLFFQQPSSMLVKTSGVSMSRALVFKFQWLKLRMFIVRQIPKPTTMKRSNKAAMMLQLFQLLQ</sequence>
<protein>
    <submittedName>
        <fullName evidence="1">Uncharacterized protein</fullName>
    </submittedName>
</protein>
<dbReference type="Proteomes" id="UP000785679">
    <property type="component" value="Unassembled WGS sequence"/>
</dbReference>
<gene>
    <name evidence="1" type="ORF">FGO68_gene15908</name>
</gene>
<evidence type="ECO:0000313" key="1">
    <source>
        <dbReference type="EMBL" id="TNV73197.1"/>
    </source>
</evidence>